<accession>A0AA40A0T5</accession>
<proteinExistence type="predicted"/>
<feature type="compositionally biased region" description="Polar residues" evidence="1">
    <location>
        <begin position="21"/>
        <end position="32"/>
    </location>
</feature>
<sequence length="67" mass="7426">MRLRAGQTAGEFRARLRPRKSNTTPAFRAPASSQALNSVRKISWAQPAQAVPPFLIPIRRGPSNQSR</sequence>
<protein>
    <submittedName>
        <fullName evidence="2">Uncharacterized protein</fullName>
    </submittedName>
</protein>
<dbReference type="RefSeq" id="XP_060292164.1">
    <property type="nucleotide sequence ID" value="XM_060442937.1"/>
</dbReference>
<gene>
    <name evidence="2" type="ORF">B0T26DRAFT_729058</name>
</gene>
<evidence type="ECO:0000256" key="1">
    <source>
        <dbReference type="SAM" id="MobiDB-lite"/>
    </source>
</evidence>
<organism evidence="2 3">
    <name type="scientific">Lasiosphaeria miniovina</name>
    <dbReference type="NCBI Taxonomy" id="1954250"/>
    <lineage>
        <taxon>Eukaryota</taxon>
        <taxon>Fungi</taxon>
        <taxon>Dikarya</taxon>
        <taxon>Ascomycota</taxon>
        <taxon>Pezizomycotina</taxon>
        <taxon>Sordariomycetes</taxon>
        <taxon>Sordariomycetidae</taxon>
        <taxon>Sordariales</taxon>
        <taxon>Lasiosphaeriaceae</taxon>
        <taxon>Lasiosphaeria</taxon>
    </lineage>
</organism>
<evidence type="ECO:0000313" key="3">
    <source>
        <dbReference type="Proteomes" id="UP001172101"/>
    </source>
</evidence>
<evidence type="ECO:0000313" key="2">
    <source>
        <dbReference type="EMBL" id="KAK0707070.1"/>
    </source>
</evidence>
<reference evidence="2" key="1">
    <citation type="submission" date="2023-06" db="EMBL/GenBank/DDBJ databases">
        <title>Genome-scale phylogeny and comparative genomics of the fungal order Sordariales.</title>
        <authorList>
            <consortium name="Lawrence Berkeley National Laboratory"/>
            <person name="Hensen N."/>
            <person name="Bonometti L."/>
            <person name="Westerberg I."/>
            <person name="Brannstrom I.O."/>
            <person name="Guillou S."/>
            <person name="Cros-Aarteil S."/>
            <person name="Calhoun S."/>
            <person name="Haridas S."/>
            <person name="Kuo A."/>
            <person name="Mondo S."/>
            <person name="Pangilinan J."/>
            <person name="Riley R."/>
            <person name="LaButti K."/>
            <person name="Andreopoulos B."/>
            <person name="Lipzen A."/>
            <person name="Chen C."/>
            <person name="Yanf M."/>
            <person name="Daum C."/>
            <person name="Ng V."/>
            <person name="Clum A."/>
            <person name="Steindorff A."/>
            <person name="Ohm R."/>
            <person name="Martin F."/>
            <person name="Silar P."/>
            <person name="Natvig D."/>
            <person name="Lalanne C."/>
            <person name="Gautier V."/>
            <person name="Ament-velasquez S.L."/>
            <person name="Kruys A."/>
            <person name="Hutchinson M.I."/>
            <person name="Powell A.J."/>
            <person name="Barry K."/>
            <person name="Miller A.N."/>
            <person name="Grigoriev I.V."/>
            <person name="Debuchy R."/>
            <person name="Gladieux P."/>
            <person name="Thoren M.H."/>
            <person name="Johannesson H."/>
        </authorList>
    </citation>
    <scope>NUCLEOTIDE SEQUENCE</scope>
    <source>
        <strain evidence="2">SMH2392-1A</strain>
    </source>
</reference>
<dbReference type="EMBL" id="JAUIRO010000007">
    <property type="protein sequence ID" value="KAK0707070.1"/>
    <property type="molecule type" value="Genomic_DNA"/>
</dbReference>
<comment type="caution">
    <text evidence="2">The sequence shown here is derived from an EMBL/GenBank/DDBJ whole genome shotgun (WGS) entry which is preliminary data.</text>
</comment>
<name>A0AA40A0T5_9PEZI</name>
<feature type="region of interest" description="Disordered" evidence="1">
    <location>
        <begin position="1"/>
        <end position="32"/>
    </location>
</feature>
<dbReference type="GeneID" id="85326207"/>
<dbReference type="Proteomes" id="UP001172101">
    <property type="component" value="Unassembled WGS sequence"/>
</dbReference>
<keyword evidence="3" id="KW-1185">Reference proteome</keyword>
<dbReference type="AlphaFoldDB" id="A0AA40A0T5"/>